<proteinExistence type="predicted"/>
<dbReference type="CDD" id="cd09272">
    <property type="entry name" value="RNase_HI_RT_Ty1"/>
    <property type="match status" value="1"/>
</dbReference>
<sequence length="495" mass="56608">MTDLEKRRAQDAMMLLAEKNTGEIEGRCVYKGDGTLEWLSPGDTSSPTAALEAIMITCVIDAYEGRDMMSLDIPNAFIQTQMPMDAKSRVMMKITGLLVDMMIRLEPRYCDYVVIENGKQVIYVRVLRAIYRMLEDKKLRGDMEKHGFIFNPYNGCIANKIVNGKQQTIRFHVDDLLSSHIDPKVNDDFCEWMNQKYGSIKPVKSKQGKIHEYLGMTLDFSKRGKGKVRMDDYVNRMLNEFPVKFKENEGCKTPASNNLLSIGKGEKLDDEKRETFHTFIAKGLFLSKRARLDIAPTISVLSTRVQKPNQTDWKRLVKLMYYLNGTKGMYLTLSAKDLQTFKWYIDASFAVHPDFRSHTGGVLTMGEGGSQIISKKQKLNSQSSTEAKLIGVDDAATQILWTKLFVEAQGYPVEENILYQDNKSSILLEKNGRDSARKRSQALNIRYFFMTDQVKKGNVTIEYCPTEKMWGDFMSKPLQGQKFLDFRSLIQGEQD</sequence>
<evidence type="ECO:0000313" key="1">
    <source>
        <dbReference type="EMBL" id="CAJ1945822.1"/>
    </source>
</evidence>
<dbReference type="Proteomes" id="UP001295423">
    <property type="component" value="Unassembled WGS sequence"/>
</dbReference>
<protein>
    <recommendedName>
        <fullName evidence="3">Reverse transcriptase Ty1/copia-type domain-containing protein</fullName>
    </recommendedName>
</protein>
<dbReference type="AlphaFoldDB" id="A0AAD2FMH4"/>
<name>A0AAD2FMH4_9STRA</name>
<dbReference type="EMBL" id="CAKOGP040001535">
    <property type="protein sequence ID" value="CAJ1945822.1"/>
    <property type="molecule type" value="Genomic_DNA"/>
</dbReference>
<evidence type="ECO:0000313" key="2">
    <source>
        <dbReference type="Proteomes" id="UP001295423"/>
    </source>
</evidence>
<keyword evidence="2" id="KW-1185">Reference proteome</keyword>
<accession>A0AAD2FMH4</accession>
<dbReference type="PANTHER" id="PTHR11439">
    <property type="entry name" value="GAG-POL-RELATED RETROTRANSPOSON"/>
    <property type="match status" value="1"/>
</dbReference>
<evidence type="ECO:0008006" key="3">
    <source>
        <dbReference type="Google" id="ProtNLM"/>
    </source>
</evidence>
<comment type="caution">
    <text evidence="1">The sequence shown here is derived from an EMBL/GenBank/DDBJ whole genome shotgun (WGS) entry which is preliminary data.</text>
</comment>
<dbReference type="PANTHER" id="PTHR11439:SF467">
    <property type="entry name" value="INTEGRASE CATALYTIC DOMAIN-CONTAINING PROTEIN"/>
    <property type="match status" value="1"/>
</dbReference>
<gene>
    <name evidence="1" type="ORF">CYCCA115_LOCUS9965</name>
</gene>
<reference evidence="1" key="1">
    <citation type="submission" date="2023-08" db="EMBL/GenBank/DDBJ databases">
        <authorList>
            <person name="Audoor S."/>
            <person name="Bilcke G."/>
        </authorList>
    </citation>
    <scope>NUCLEOTIDE SEQUENCE</scope>
</reference>
<organism evidence="1 2">
    <name type="scientific">Cylindrotheca closterium</name>
    <dbReference type="NCBI Taxonomy" id="2856"/>
    <lineage>
        <taxon>Eukaryota</taxon>
        <taxon>Sar</taxon>
        <taxon>Stramenopiles</taxon>
        <taxon>Ochrophyta</taxon>
        <taxon>Bacillariophyta</taxon>
        <taxon>Bacillariophyceae</taxon>
        <taxon>Bacillariophycidae</taxon>
        <taxon>Bacillariales</taxon>
        <taxon>Bacillariaceae</taxon>
        <taxon>Cylindrotheca</taxon>
    </lineage>
</organism>